<dbReference type="Proteomes" id="UP000286063">
    <property type="component" value="Unassembled WGS sequence"/>
</dbReference>
<keyword evidence="2 12" id="KW-0639">Primosome</keyword>
<dbReference type="GO" id="GO:0003677">
    <property type="term" value="F:DNA binding"/>
    <property type="evidence" value="ECO:0007669"/>
    <property type="project" value="UniProtKB-UniRule"/>
</dbReference>
<feature type="domain" description="SF4 helicase" evidence="13">
    <location>
        <begin position="185"/>
        <end position="464"/>
    </location>
</feature>
<keyword evidence="9" id="KW-0413">Isomerase</keyword>
<keyword evidence="7 12" id="KW-0067">ATP-binding</keyword>
<reference evidence="14 15" key="1">
    <citation type="submission" date="2018-08" db="EMBL/GenBank/DDBJ databases">
        <title>A genome reference for cultivated species of the human gut microbiota.</title>
        <authorList>
            <person name="Zou Y."/>
            <person name="Xue W."/>
            <person name="Luo G."/>
        </authorList>
    </citation>
    <scope>NUCLEOTIDE SEQUENCE [LARGE SCALE GENOMIC DNA]</scope>
    <source>
        <strain evidence="14 15">OF02-7</strain>
    </source>
</reference>
<dbReference type="InterPro" id="IPR007693">
    <property type="entry name" value="DNA_helicase_DnaB-like_N"/>
</dbReference>
<comment type="similarity">
    <text evidence="1 12">Belongs to the helicase family. DnaB subfamily.</text>
</comment>
<evidence type="ECO:0000256" key="7">
    <source>
        <dbReference type="ARBA" id="ARBA00022840"/>
    </source>
</evidence>
<dbReference type="PANTHER" id="PTHR30153">
    <property type="entry name" value="REPLICATIVE DNA HELICASE DNAB"/>
    <property type="match status" value="1"/>
</dbReference>
<dbReference type="EMBL" id="QSCR01000001">
    <property type="protein sequence ID" value="RGY21314.1"/>
    <property type="molecule type" value="Genomic_DNA"/>
</dbReference>
<protein>
    <recommendedName>
        <fullName evidence="11 12">Replicative DNA helicase</fullName>
        <ecNumber evidence="11 12">5.6.2.3</ecNumber>
    </recommendedName>
</protein>
<gene>
    <name evidence="14" type="primary">dnaB</name>
    <name evidence="14" type="ORF">DXA50_00225</name>
</gene>
<evidence type="ECO:0000256" key="8">
    <source>
        <dbReference type="ARBA" id="ARBA00023125"/>
    </source>
</evidence>
<evidence type="ECO:0000256" key="1">
    <source>
        <dbReference type="ARBA" id="ARBA00008428"/>
    </source>
</evidence>
<dbReference type="OrthoDB" id="1004698at2"/>
<evidence type="ECO:0000256" key="5">
    <source>
        <dbReference type="ARBA" id="ARBA00022801"/>
    </source>
</evidence>
<dbReference type="PROSITE" id="PS51199">
    <property type="entry name" value="SF4_HELICASE"/>
    <property type="match status" value="1"/>
</dbReference>
<dbReference type="Gene3D" id="3.40.50.300">
    <property type="entry name" value="P-loop containing nucleotide triphosphate hydrolases"/>
    <property type="match status" value="1"/>
</dbReference>
<dbReference type="SUPFAM" id="SSF52540">
    <property type="entry name" value="P-loop containing nucleoside triphosphate hydrolases"/>
    <property type="match status" value="1"/>
</dbReference>
<dbReference type="GO" id="GO:0006269">
    <property type="term" value="P:DNA replication, synthesis of primer"/>
    <property type="evidence" value="ECO:0007669"/>
    <property type="project" value="UniProtKB-UniRule"/>
</dbReference>
<evidence type="ECO:0000256" key="12">
    <source>
        <dbReference type="RuleBase" id="RU362085"/>
    </source>
</evidence>
<comment type="catalytic activity">
    <reaction evidence="10 12">
        <text>ATP + H2O = ADP + phosphate + H(+)</text>
        <dbReference type="Rhea" id="RHEA:13065"/>
        <dbReference type="ChEBI" id="CHEBI:15377"/>
        <dbReference type="ChEBI" id="CHEBI:15378"/>
        <dbReference type="ChEBI" id="CHEBI:30616"/>
        <dbReference type="ChEBI" id="CHEBI:43474"/>
        <dbReference type="ChEBI" id="CHEBI:456216"/>
        <dbReference type="EC" id="5.6.2.3"/>
    </reaction>
</comment>
<dbReference type="InterPro" id="IPR027417">
    <property type="entry name" value="P-loop_NTPase"/>
</dbReference>
<dbReference type="GO" id="GO:0043139">
    <property type="term" value="F:5'-3' DNA helicase activity"/>
    <property type="evidence" value="ECO:0007669"/>
    <property type="project" value="UniProtKB-EC"/>
</dbReference>
<dbReference type="EC" id="5.6.2.3" evidence="11 12"/>
<dbReference type="NCBIfam" id="TIGR00665">
    <property type="entry name" value="DnaB"/>
    <property type="match status" value="1"/>
</dbReference>
<evidence type="ECO:0000256" key="10">
    <source>
        <dbReference type="ARBA" id="ARBA00048954"/>
    </source>
</evidence>
<dbReference type="Pfam" id="PF03796">
    <property type="entry name" value="DnaB_C"/>
    <property type="match status" value="1"/>
</dbReference>
<comment type="function">
    <text evidence="12">The main replicative DNA helicase, it participates in initiation and elongation during chromosome replication. Travels ahead of the DNA replisome, separating dsDNA into templates for DNA synthesis. A processive ATP-dependent 5'-3' DNA helicase it has DNA-dependent ATPase activity.</text>
</comment>
<proteinExistence type="inferred from homology"/>
<evidence type="ECO:0000256" key="6">
    <source>
        <dbReference type="ARBA" id="ARBA00022806"/>
    </source>
</evidence>
<dbReference type="InterPro" id="IPR007694">
    <property type="entry name" value="DNA_helicase_DnaB-like_C"/>
</dbReference>
<keyword evidence="4 12" id="KW-0547">Nucleotide-binding</keyword>
<dbReference type="GO" id="GO:0005524">
    <property type="term" value="F:ATP binding"/>
    <property type="evidence" value="ECO:0007669"/>
    <property type="project" value="UniProtKB-UniRule"/>
</dbReference>
<sequence length="470" mass="51614">MQQMTGCIEGLVTPQAKDVECAVLGALMLEQNALTKVITILTPDCFYIPANRVIYENMIALHRDNKPVDLLSVAERVMNNETVNSNGGISYVSSLTNMVAGAANIEYMTMILLQKHVARSVIDKCNKISRQAYDDSVDIGDVVEELSNTSREISEMLCGRSNIRHVSKSVSKAMREAENRQNMSRKGITVGVDTGIHDLNVITGGGWKPGQLIVIAARPAMGKTAVLLHLAKQAALNGTPSCIYSLEMSDVSLANRLILSECDVDVDRFKTGRMSDEEFASLNRAAGVIEKLPIYVDDNPVVSMEYIRSHSKIMADKGQCGMILVDYLQLADVGKPGTNRNREQEIAQASRMAKIISKELGIPFILLSQLSRGVEARADKKPQLSDLRESGAIEQDADTVIFIYRPAYYDIETINVKSDRGVIPVSTKGIGLLCVEKQRDGATGTVKFKHNPSMTRITDYDVNIDPVNPF</sequence>
<dbReference type="PANTHER" id="PTHR30153:SF2">
    <property type="entry name" value="REPLICATIVE DNA HELICASE"/>
    <property type="match status" value="1"/>
</dbReference>
<dbReference type="InterPro" id="IPR016136">
    <property type="entry name" value="DNA_helicase_N/primase_C"/>
</dbReference>
<dbReference type="GO" id="GO:0005829">
    <property type="term" value="C:cytosol"/>
    <property type="evidence" value="ECO:0007669"/>
    <property type="project" value="TreeGrafter"/>
</dbReference>
<keyword evidence="6 12" id="KW-0347">Helicase</keyword>
<dbReference type="GO" id="GO:0016887">
    <property type="term" value="F:ATP hydrolysis activity"/>
    <property type="evidence" value="ECO:0007669"/>
    <property type="project" value="RHEA"/>
</dbReference>
<accession>A0A413ITT5</accession>
<dbReference type="Pfam" id="PF00772">
    <property type="entry name" value="DnaB"/>
    <property type="match status" value="1"/>
</dbReference>
<dbReference type="CDD" id="cd00984">
    <property type="entry name" value="DnaB_C"/>
    <property type="match status" value="1"/>
</dbReference>
<evidence type="ECO:0000256" key="11">
    <source>
        <dbReference type="NCBIfam" id="TIGR00665"/>
    </source>
</evidence>
<evidence type="ECO:0000256" key="4">
    <source>
        <dbReference type="ARBA" id="ARBA00022741"/>
    </source>
</evidence>
<dbReference type="InterPro" id="IPR036185">
    <property type="entry name" value="DNA_heli_DnaB-like_N_sf"/>
</dbReference>
<evidence type="ECO:0000256" key="2">
    <source>
        <dbReference type="ARBA" id="ARBA00022515"/>
    </source>
</evidence>
<keyword evidence="3 12" id="KW-0235">DNA replication</keyword>
<dbReference type="AlphaFoldDB" id="A0A413ITT5"/>
<evidence type="ECO:0000256" key="3">
    <source>
        <dbReference type="ARBA" id="ARBA00022705"/>
    </source>
</evidence>
<organism evidence="14 15">
    <name type="scientific">Butyricimonas virosa</name>
    <dbReference type="NCBI Taxonomy" id="544645"/>
    <lineage>
        <taxon>Bacteria</taxon>
        <taxon>Pseudomonadati</taxon>
        <taxon>Bacteroidota</taxon>
        <taxon>Bacteroidia</taxon>
        <taxon>Bacteroidales</taxon>
        <taxon>Odoribacteraceae</taxon>
        <taxon>Butyricimonas</taxon>
    </lineage>
</organism>
<evidence type="ECO:0000313" key="15">
    <source>
        <dbReference type="Proteomes" id="UP000286063"/>
    </source>
</evidence>
<dbReference type="InterPro" id="IPR007692">
    <property type="entry name" value="DNA_helicase_DnaB"/>
</dbReference>
<name>A0A413ITT5_9BACT</name>
<evidence type="ECO:0000259" key="13">
    <source>
        <dbReference type="PROSITE" id="PS51199"/>
    </source>
</evidence>
<evidence type="ECO:0000256" key="9">
    <source>
        <dbReference type="ARBA" id="ARBA00023235"/>
    </source>
</evidence>
<dbReference type="SUPFAM" id="SSF48024">
    <property type="entry name" value="N-terminal domain of DnaB helicase"/>
    <property type="match status" value="1"/>
</dbReference>
<dbReference type="Gene3D" id="1.10.860.10">
    <property type="entry name" value="DNAb Helicase, Chain A"/>
    <property type="match status" value="1"/>
</dbReference>
<keyword evidence="8 12" id="KW-0238">DNA-binding</keyword>
<keyword evidence="5 12" id="KW-0378">Hydrolase</keyword>
<dbReference type="GO" id="GO:1990077">
    <property type="term" value="C:primosome complex"/>
    <property type="evidence" value="ECO:0007669"/>
    <property type="project" value="UniProtKB-UniRule"/>
</dbReference>
<evidence type="ECO:0000313" key="14">
    <source>
        <dbReference type="EMBL" id="RGY21314.1"/>
    </source>
</evidence>
<comment type="caution">
    <text evidence="14">The sequence shown here is derived from an EMBL/GenBank/DDBJ whole genome shotgun (WGS) entry which is preliminary data.</text>
</comment>